<dbReference type="GeneID" id="116194641"/>
<dbReference type="AlphaFoldDB" id="A0A218X2U5"/>
<feature type="domain" description="AB hydrolase-1" evidence="2">
    <location>
        <begin position="44"/>
        <end position="284"/>
    </location>
</feature>
<evidence type="ECO:0000313" key="6">
    <source>
        <dbReference type="RefSeq" id="XP_031379361.1"/>
    </source>
</evidence>
<keyword evidence="1" id="KW-0732">Signal</keyword>
<dbReference type="GO" id="GO:0009694">
    <property type="term" value="P:jasmonic acid metabolic process"/>
    <property type="evidence" value="ECO:0007669"/>
    <property type="project" value="TreeGrafter"/>
</dbReference>
<feature type="signal peptide" evidence="1">
    <location>
        <begin position="1"/>
        <end position="31"/>
    </location>
</feature>
<dbReference type="PANTHER" id="PTHR10992">
    <property type="entry name" value="METHYLESTERASE FAMILY MEMBER"/>
    <property type="match status" value="1"/>
</dbReference>
<dbReference type="InterPro" id="IPR000073">
    <property type="entry name" value="AB_hydrolase_1"/>
</dbReference>
<reference evidence="4" key="1">
    <citation type="journal article" date="2017" name="Plant J.">
        <title>The pomegranate (Punica granatum L.) genome and the genomics of punicalagin biosynthesis.</title>
        <authorList>
            <person name="Qin G."/>
            <person name="Xu C."/>
            <person name="Ming R."/>
            <person name="Tang H."/>
            <person name="Guyot R."/>
            <person name="Kramer E.M."/>
            <person name="Hu Y."/>
            <person name="Yi X."/>
            <person name="Qi Y."/>
            <person name="Xu X."/>
            <person name="Gao Z."/>
            <person name="Pan H."/>
            <person name="Jian J."/>
            <person name="Tian Y."/>
            <person name="Yue Z."/>
            <person name="Xu Y."/>
        </authorList>
    </citation>
    <scope>NUCLEOTIDE SEQUENCE [LARGE SCALE GENOMIC DNA]</scope>
    <source>
        <strain evidence="4">cv. Dabenzi</strain>
    </source>
</reference>
<proteinExistence type="predicted"/>
<gene>
    <name evidence="6" type="primary">LOC116194641</name>
    <name evidence="3" type="ORF">CDL15_Pgr003445</name>
</gene>
<reference evidence="6" key="4">
    <citation type="submission" date="2025-04" db="UniProtKB">
        <authorList>
            <consortium name="RefSeq"/>
        </authorList>
    </citation>
    <scope>IDENTIFICATION</scope>
    <source>
        <tissue evidence="6">Leaf</tissue>
    </source>
</reference>
<dbReference type="InterPro" id="IPR029058">
    <property type="entry name" value="AB_hydrolase_fold"/>
</dbReference>
<dbReference type="OrthoDB" id="408373at2759"/>
<accession>A0A218X2U5</accession>
<protein>
    <submittedName>
        <fullName evidence="6">Salicylic acid-binding protein 2-like</fullName>
    </submittedName>
</protein>
<feature type="chain" id="PRO_5044569068" evidence="1">
    <location>
        <begin position="32"/>
        <end position="296"/>
    </location>
</feature>
<keyword evidence="5" id="KW-1185">Reference proteome</keyword>
<reference evidence="3" key="2">
    <citation type="submission" date="2017-06" db="EMBL/GenBank/DDBJ databases">
        <title>The pomegranate genome and the genomics of punicalagin biosynthesis.</title>
        <authorList>
            <person name="Xu C."/>
        </authorList>
    </citation>
    <scope>NUCLEOTIDE SEQUENCE [LARGE SCALE GENOMIC DNA]</scope>
    <source>
        <tissue evidence="3">Fresh leaf</tissue>
    </source>
</reference>
<evidence type="ECO:0000313" key="3">
    <source>
        <dbReference type="EMBL" id="OWM79273.1"/>
    </source>
</evidence>
<dbReference type="RefSeq" id="XP_031379361.1">
    <property type="nucleotide sequence ID" value="XM_031523501.1"/>
</dbReference>
<evidence type="ECO:0000259" key="2">
    <source>
        <dbReference type="Pfam" id="PF12697"/>
    </source>
</evidence>
<dbReference type="GO" id="GO:0080032">
    <property type="term" value="F:methyl jasmonate esterase activity"/>
    <property type="evidence" value="ECO:0007669"/>
    <property type="project" value="TreeGrafter"/>
</dbReference>
<sequence length="296" mass="33273">MERMLYDFLKKPILPFFLLVLLLSLAHDASPKTLEPTPSTRHHFVLVHGSCHGGWSWYKLVRLLRSSGHEVTALDLAASGVDPRQASSLKSISDYFEPLTELMMSLNSSQRVVLVGHSLGGLAISQAMERFPRKISVAVFVTAPMPGPSLNVSILNNESLRRSGPVLDSRYTYDNGPNNPPTTFIFGPIHLATRVYQLSPIEDWTLAATLMRPLRLFSDKDMSREIALSEERYGTVSKVFIQSEGDRLTPNDLVEWMLERNPPNEVLKIKGSDHMVMMSRPLELCSHLLNVSRKYS</sequence>
<evidence type="ECO:0000256" key="1">
    <source>
        <dbReference type="SAM" id="SignalP"/>
    </source>
</evidence>
<dbReference type="Pfam" id="PF12697">
    <property type="entry name" value="Abhydrolase_6"/>
    <property type="match status" value="1"/>
</dbReference>
<dbReference type="FunFam" id="3.40.50.1820:FF:000051">
    <property type="entry name" value="(S)-hydroxynitrile lyase"/>
    <property type="match status" value="1"/>
</dbReference>
<evidence type="ECO:0000313" key="5">
    <source>
        <dbReference type="Proteomes" id="UP000515151"/>
    </source>
</evidence>
<organism evidence="3 4">
    <name type="scientific">Punica granatum</name>
    <name type="common">Pomegranate</name>
    <dbReference type="NCBI Taxonomy" id="22663"/>
    <lineage>
        <taxon>Eukaryota</taxon>
        <taxon>Viridiplantae</taxon>
        <taxon>Streptophyta</taxon>
        <taxon>Embryophyta</taxon>
        <taxon>Tracheophyta</taxon>
        <taxon>Spermatophyta</taxon>
        <taxon>Magnoliopsida</taxon>
        <taxon>eudicotyledons</taxon>
        <taxon>Gunneridae</taxon>
        <taxon>Pentapetalae</taxon>
        <taxon>rosids</taxon>
        <taxon>malvids</taxon>
        <taxon>Myrtales</taxon>
        <taxon>Lythraceae</taxon>
        <taxon>Punica</taxon>
    </lineage>
</organism>
<dbReference type="Proteomes" id="UP000197138">
    <property type="component" value="Unassembled WGS sequence"/>
</dbReference>
<dbReference type="SUPFAM" id="SSF53474">
    <property type="entry name" value="alpha/beta-Hydrolases"/>
    <property type="match status" value="1"/>
</dbReference>
<reference evidence="5" key="3">
    <citation type="journal article" date="2020" name="Plant Biotechnol. J.">
        <title>The pomegranate (Punica granatum L.) draft genome dissects genetic divergence between soft- and hard-seeded cultivars.</title>
        <authorList>
            <person name="Luo X."/>
            <person name="Li H."/>
            <person name="Wu Z."/>
            <person name="Yao W."/>
            <person name="Zhao P."/>
            <person name="Cao D."/>
            <person name="Yu H."/>
            <person name="Li K."/>
            <person name="Poudel K."/>
            <person name="Zhao D."/>
            <person name="Zhang F."/>
            <person name="Xia X."/>
            <person name="Chen L."/>
            <person name="Wang Q."/>
            <person name="Jing D."/>
            <person name="Cao S."/>
        </authorList>
    </citation>
    <scope>NUCLEOTIDE SEQUENCE [LARGE SCALE GENOMIC DNA]</scope>
</reference>
<name>A0A218X2U5_PUNGR</name>
<dbReference type="Gene3D" id="3.40.50.1820">
    <property type="entry name" value="alpha/beta hydrolase"/>
    <property type="match status" value="1"/>
</dbReference>
<dbReference type="GO" id="GO:0080030">
    <property type="term" value="F:methyl indole-3-acetate esterase activity"/>
    <property type="evidence" value="ECO:0007669"/>
    <property type="project" value="TreeGrafter"/>
</dbReference>
<dbReference type="GO" id="GO:0009696">
    <property type="term" value="P:salicylic acid metabolic process"/>
    <property type="evidence" value="ECO:0007669"/>
    <property type="project" value="TreeGrafter"/>
</dbReference>
<dbReference type="Proteomes" id="UP000515151">
    <property type="component" value="Chromosome 2"/>
</dbReference>
<dbReference type="EMBL" id="MTKT01002492">
    <property type="protein sequence ID" value="OWM79273.1"/>
    <property type="molecule type" value="Genomic_DNA"/>
</dbReference>
<dbReference type="InterPro" id="IPR045889">
    <property type="entry name" value="MES/HNL"/>
</dbReference>
<evidence type="ECO:0000313" key="4">
    <source>
        <dbReference type="Proteomes" id="UP000197138"/>
    </source>
</evidence>
<dbReference type="GO" id="GO:0080031">
    <property type="term" value="F:methyl salicylate esterase activity"/>
    <property type="evidence" value="ECO:0007669"/>
    <property type="project" value="TreeGrafter"/>
</dbReference>
<dbReference type="PANTHER" id="PTHR10992:SF1002">
    <property type="entry name" value="SALICYLIC ACID-BINDING PROTEIN 2-LIKE"/>
    <property type="match status" value="1"/>
</dbReference>